<evidence type="ECO:0000259" key="6">
    <source>
        <dbReference type="Pfam" id="PF04932"/>
    </source>
</evidence>
<feature type="transmembrane region" description="Helical" evidence="5">
    <location>
        <begin position="391"/>
        <end position="409"/>
    </location>
</feature>
<proteinExistence type="predicted"/>
<dbReference type="PANTHER" id="PTHR37422:SF13">
    <property type="entry name" value="LIPOPOLYSACCHARIDE BIOSYNTHESIS PROTEIN PA4999-RELATED"/>
    <property type="match status" value="1"/>
</dbReference>
<comment type="caution">
    <text evidence="7">The sequence shown here is derived from an EMBL/GenBank/DDBJ whole genome shotgun (WGS) entry which is preliminary data.</text>
</comment>
<evidence type="ECO:0000313" key="8">
    <source>
        <dbReference type="Proteomes" id="UP000433181"/>
    </source>
</evidence>
<sequence length="412" mass="45662">MENEVQILSGLRKFASSRGCRDLIVMAVVAEAFFVALSPVVAEIALLLGFAVYLFRWKFDSGYHYRKSPVFGAILVFMLCGGVSVLVSPDRGFSFYNWYNLAVVYCMTFVLVTQNVTTKGEVKYIAYALGLSAAIVVAYGFFQYTFGIDTSEMKWVDGEAFPELRKRVFSTWENPNILAAYLDIVICVLLGLLAKLEDKTTRIWLGGAIVACLACLAMTYARGAFLTIVVILAGYGILRDKRILLAVIVVIAGILLLDPVLLERMKTAFSVADTSSEMRIAMWESTVQMIMDHPLLGIGWGAYWMVYPLYDTYIVDGSVTLVHAHNIYLNYPAEIGLLGGAAFFVYFFKSMGVALFNRRVLPNKAMEGLLLGLGLALVSVALNGVTDDVLFNIPSSMLLWLMCGLIFVIRRL</sequence>
<dbReference type="PANTHER" id="PTHR37422">
    <property type="entry name" value="TEICHURONIC ACID BIOSYNTHESIS PROTEIN TUAE"/>
    <property type="match status" value="1"/>
</dbReference>
<accession>A0A6I2UFB9</accession>
<feature type="transmembrane region" description="Helical" evidence="5">
    <location>
        <begin position="177"/>
        <end position="196"/>
    </location>
</feature>
<protein>
    <submittedName>
        <fullName evidence="7">Polymerase</fullName>
    </submittedName>
</protein>
<gene>
    <name evidence="7" type="ORF">FYJ84_00310</name>
</gene>
<evidence type="ECO:0000256" key="4">
    <source>
        <dbReference type="ARBA" id="ARBA00023136"/>
    </source>
</evidence>
<feature type="domain" description="O-antigen ligase-related" evidence="6">
    <location>
        <begin position="208"/>
        <end position="344"/>
    </location>
</feature>
<evidence type="ECO:0000256" key="1">
    <source>
        <dbReference type="ARBA" id="ARBA00004141"/>
    </source>
</evidence>
<dbReference type="EMBL" id="VUNR01000001">
    <property type="protein sequence ID" value="MSU07446.1"/>
    <property type="molecule type" value="Genomic_DNA"/>
</dbReference>
<feature type="transmembrane region" description="Helical" evidence="5">
    <location>
        <begin position="93"/>
        <end position="112"/>
    </location>
</feature>
<dbReference type="InterPro" id="IPR051533">
    <property type="entry name" value="WaaL-like"/>
</dbReference>
<dbReference type="GO" id="GO:0016020">
    <property type="term" value="C:membrane"/>
    <property type="evidence" value="ECO:0007669"/>
    <property type="project" value="UniProtKB-SubCell"/>
</dbReference>
<feature type="transmembrane region" description="Helical" evidence="5">
    <location>
        <begin position="243"/>
        <end position="262"/>
    </location>
</feature>
<feature type="transmembrane region" description="Helical" evidence="5">
    <location>
        <begin position="295"/>
        <end position="315"/>
    </location>
</feature>
<feature type="transmembrane region" description="Helical" evidence="5">
    <location>
        <begin position="124"/>
        <end position="146"/>
    </location>
</feature>
<keyword evidence="2 5" id="KW-0812">Transmembrane</keyword>
<dbReference type="Proteomes" id="UP000433181">
    <property type="component" value="Unassembled WGS sequence"/>
</dbReference>
<feature type="transmembrane region" description="Helical" evidence="5">
    <location>
        <begin position="368"/>
        <end position="385"/>
    </location>
</feature>
<dbReference type="Pfam" id="PF04932">
    <property type="entry name" value="Wzy_C"/>
    <property type="match status" value="1"/>
</dbReference>
<keyword evidence="4 5" id="KW-0472">Membrane</keyword>
<dbReference type="AlphaFoldDB" id="A0A6I2UFB9"/>
<feature type="transmembrane region" description="Helical" evidence="5">
    <location>
        <begin position="23"/>
        <end position="56"/>
    </location>
</feature>
<comment type="subcellular location">
    <subcellularLocation>
        <location evidence="1">Membrane</location>
        <topology evidence="1">Multi-pass membrane protein</topology>
    </subcellularLocation>
</comment>
<feature type="transmembrane region" description="Helical" evidence="5">
    <location>
        <begin position="208"/>
        <end position="237"/>
    </location>
</feature>
<feature type="transmembrane region" description="Helical" evidence="5">
    <location>
        <begin position="335"/>
        <end position="356"/>
    </location>
</feature>
<name>A0A6I2UFB9_9FIRM</name>
<dbReference type="InterPro" id="IPR007016">
    <property type="entry name" value="O-antigen_ligase-rel_domated"/>
</dbReference>
<evidence type="ECO:0000256" key="2">
    <source>
        <dbReference type="ARBA" id="ARBA00022692"/>
    </source>
</evidence>
<keyword evidence="3 5" id="KW-1133">Transmembrane helix</keyword>
<organism evidence="7 8">
    <name type="scientific">Anaerovibrio slackiae</name>
    <dbReference type="NCBI Taxonomy" id="2652309"/>
    <lineage>
        <taxon>Bacteria</taxon>
        <taxon>Bacillati</taxon>
        <taxon>Bacillota</taxon>
        <taxon>Negativicutes</taxon>
        <taxon>Selenomonadales</taxon>
        <taxon>Selenomonadaceae</taxon>
        <taxon>Anaerovibrio</taxon>
    </lineage>
</organism>
<reference evidence="7 8" key="1">
    <citation type="submission" date="2019-08" db="EMBL/GenBank/DDBJ databases">
        <title>In-depth cultivation of the pig gut microbiome towards novel bacterial diversity and tailored functional studies.</title>
        <authorList>
            <person name="Wylensek D."/>
            <person name="Hitch T.C.A."/>
            <person name="Clavel T."/>
        </authorList>
    </citation>
    <scope>NUCLEOTIDE SEQUENCE [LARGE SCALE GENOMIC DNA]</scope>
    <source>
        <strain evidence="7 8">WCA-693-APC-5D-A</strain>
    </source>
</reference>
<evidence type="ECO:0000313" key="7">
    <source>
        <dbReference type="EMBL" id="MSU07446.1"/>
    </source>
</evidence>
<evidence type="ECO:0000256" key="5">
    <source>
        <dbReference type="SAM" id="Phobius"/>
    </source>
</evidence>
<feature type="transmembrane region" description="Helical" evidence="5">
    <location>
        <begin position="68"/>
        <end position="87"/>
    </location>
</feature>
<keyword evidence="8" id="KW-1185">Reference proteome</keyword>
<evidence type="ECO:0000256" key="3">
    <source>
        <dbReference type="ARBA" id="ARBA00022989"/>
    </source>
</evidence>